<comment type="similarity">
    <text evidence="1">Belongs to the LysR transcriptional regulatory family.</text>
</comment>
<dbReference type="SUPFAM" id="SSF46785">
    <property type="entry name" value="Winged helix' DNA-binding domain"/>
    <property type="match status" value="1"/>
</dbReference>
<dbReference type="PANTHER" id="PTHR30346:SF17">
    <property type="entry name" value="LYSR FAMILY TRANSCRIPTIONAL REGULATOR"/>
    <property type="match status" value="1"/>
</dbReference>
<evidence type="ECO:0000256" key="1">
    <source>
        <dbReference type="ARBA" id="ARBA00009437"/>
    </source>
</evidence>
<evidence type="ECO:0000313" key="7">
    <source>
        <dbReference type="Proteomes" id="UP000414233"/>
    </source>
</evidence>
<organism evidence="6 7">
    <name type="scientific">Pandoraea terrae</name>
    <dbReference type="NCBI Taxonomy" id="1537710"/>
    <lineage>
        <taxon>Bacteria</taxon>
        <taxon>Pseudomonadati</taxon>
        <taxon>Pseudomonadota</taxon>
        <taxon>Betaproteobacteria</taxon>
        <taxon>Burkholderiales</taxon>
        <taxon>Burkholderiaceae</taxon>
        <taxon>Pandoraea</taxon>
    </lineage>
</organism>
<dbReference type="FunFam" id="1.10.10.10:FF:000001">
    <property type="entry name" value="LysR family transcriptional regulator"/>
    <property type="match status" value="1"/>
</dbReference>
<evidence type="ECO:0000313" key="6">
    <source>
        <dbReference type="EMBL" id="VVE13202.1"/>
    </source>
</evidence>
<protein>
    <submittedName>
        <fullName evidence="6">HTH-type transcriptional regulator BenM</fullName>
    </submittedName>
</protein>
<dbReference type="InterPro" id="IPR005119">
    <property type="entry name" value="LysR_subst-bd"/>
</dbReference>
<dbReference type="PRINTS" id="PR00039">
    <property type="entry name" value="HTHLYSR"/>
</dbReference>
<dbReference type="GO" id="GO:0003677">
    <property type="term" value="F:DNA binding"/>
    <property type="evidence" value="ECO:0007669"/>
    <property type="project" value="UniProtKB-KW"/>
</dbReference>
<dbReference type="AlphaFoldDB" id="A0A5E4VLR0"/>
<dbReference type="PANTHER" id="PTHR30346">
    <property type="entry name" value="TRANSCRIPTIONAL DUAL REGULATOR HCAR-RELATED"/>
    <property type="match status" value="1"/>
</dbReference>
<dbReference type="GO" id="GO:0003700">
    <property type="term" value="F:DNA-binding transcription factor activity"/>
    <property type="evidence" value="ECO:0007669"/>
    <property type="project" value="InterPro"/>
</dbReference>
<feature type="domain" description="HTH lysR-type" evidence="5">
    <location>
        <begin position="1"/>
        <end position="58"/>
    </location>
</feature>
<gene>
    <name evidence="6" type="primary">benM_3</name>
    <name evidence="6" type="ORF">PTE30175_02664</name>
</gene>
<keyword evidence="7" id="KW-1185">Reference proteome</keyword>
<dbReference type="Proteomes" id="UP000414233">
    <property type="component" value="Unassembled WGS sequence"/>
</dbReference>
<accession>A0A5E4VLR0</accession>
<dbReference type="InterPro" id="IPR036390">
    <property type="entry name" value="WH_DNA-bd_sf"/>
</dbReference>
<dbReference type="OrthoDB" id="5292387at2"/>
<dbReference type="InterPro" id="IPR036388">
    <property type="entry name" value="WH-like_DNA-bd_sf"/>
</dbReference>
<dbReference type="SUPFAM" id="SSF53850">
    <property type="entry name" value="Periplasmic binding protein-like II"/>
    <property type="match status" value="1"/>
</dbReference>
<keyword evidence="3" id="KW-0238">DNA-binding</keyword>
<dbReference type="GO" id="GO:0032993">
    <property type="term" value="C:protein-DNA complex"/>
    <property type="evidence" value="ECO:0007669"/>
    <property type="project" value="TreeGrafter"/>
</dbReference>
<dbReference type="CDD" id="cd08414">
    <property type="entry name" value="PBP2_LTTR_aromatics_like"/>
    <property type="match status" value="1"/>
</dbReference>
<keyword evidence="4" id="KW-0804">Transcription</keyword>
<evidence type="ECO:0000259" key="5">
    <source>
        <dbReference type="PROSITE" id="PS50931"/>
    </source>
</evidence>
<keyword evidence="2" id="KW-0805">Transcription regulation</keyword>
<dbReference type="Pfam" id="PF00126">
    <property type="entry name" value="HTH_1"/>
    <property type="match status" value="1"/>
</dbReference>
<dbReference type="Pfam" id="PF03466">
    <property type="entry name" value="LysR_substrate"/>
    <property type="match status" value="1"/>
</dbReference>
<dbReference type="Gene3D" id="1.10.10.10">
    <property type="entry name" value="Winged helix-like DNA-binding domain superfamily/Winged helix DNA-binding domain"/>
    <property type="match status" value="1"/>
</dbReference>
<dbReference type="InterPro" id="IPR000847">
    <property type="entry name" value="LysR_HTH_N"/>
</dbReference>
<reference evidence="6 7" key="1">
    <citation type="submission" date="2019-08" db="EMBL/GenBank/DDBJ databases">
        <authorList>
            <person name="Peeters C."/>
        </authorList>
    </citation>
    <scope>NUCLEOTIDE SEQUENCE [LARGE SCALE GENOMIC DNA]</scope>
    <source>
        <strain evidence="6 7">LMG 30175</strain>
    </source>
</reference>
<dbReference type="RefSeq" id="WP_150697524.1">
    <property type="nucleotide sequence ID" value="NZ_CABPRZ010000010.1"/>
</dbReference>
<dbReference type="Gene3D" id="3.40.190.10">
    <property type="entry name" value="Periplasmic binding protein-like II"/>
    <property type="match status" value="2"/>
</dbReference>
<sequence length="302" mass="32918">MELRHLRYFVTVAEEMHFSRAAARLNIGQPPLSMQIRALEQELGVALFERAHRRVFLTPAGRTFLVRAQHILAEAASAKLEAQQIAGYEGGELRVAFTTSSPMTVLMKNVLNAYRQRYPGVTLTLSESPSENQVHALAERTLDIGLVRRADDAPPIPGLRFSMLVDEPLVLVMHRAHPLASQATVSLEALASEAFIMHPPGIGTAIDGKIRQMCERAGYMPRVVQEARESTTIIALAASGLGIAVLPAAVRCIQIEGACFVGLREPDARSPLLLAQRENDPSALVRGFVALCDEEARRDGAA</sequence>
<dbReference type="EMBL" id="CABPRZ010000010">
    <property type="protein sequence ID" value="VVE13202.1"/>
    <property type="molecule type" value="Genomic_DNA"/>
</dbReference>
<evidence type="ECO:0000256" key="4">
    <source>
        <dbReference type="ARBA" id="ARBA00023163"/>
    </source>
</evidence>
<name>A0A5E4VLR0_9BURK</name>
<evidence type="ECO:0000256" key="3">
    <source>
        <dbReference type="ARBA" id="ARBA00023125"/>
    </source>
</evidence>
<evidence type="ECO:0000256" key="2">
    <source>
        <dbReference type="ARBA" id="ARBA00023015"/>
    </source>
</evidence>
<proteinExistence type="inferred from homology"/>
<dbReference type="PROSITE" id="PS50931">
    <property type="entry name" value="HTH_LYSR"/>
    <property type="match status" value="1"/>
</dbReference>